<feature type="transmembrane region" description="Helical" evidence="1">
    <location>
        <begin position="59"/>
        <end position="77"/>
    </location>
</feature>
<accession>A0A2Z4MKK5</accession>
<keyword evidence="1" id="KW-0812">Transmembrane</keyword>
<dbReference type="Proteomes" id="UP000036061">
    <property type="component" value="Chromosome"/>
</dbReference>
<feature type="transmembrane region" description="Helical" evidence="1">
    <location>
        <begin position="173"/>
        <end position="196"/>
    </location>
</feature>
<dbReference type="EMBL" id="CP030117">
    <property type="protein sequence ID" value="AWX56939.1"/>
    <property type="molecule type" value="Genomic_DNA"/>
</dbReference>
<evidence type="ECO:0000256" key="1">
    <source>
        <dbReference type="SAM" id="Phobius"/>
    </source>
</evidence>
<keyword evidence="1" id="KW-0472">Membrane</keyword>
<feature type="transmembrane region" description="Helical" evidence="1">
    <location>
        <begin position="135"/>
        <end position="153"/>
    </location>
</feature>
<sequence length="341" mass="39507">MIENKKQLTFGDRNSRLLLVISSIGVTFYLFKLLLDYLSKSYQSLYINDTRGFILGGEHILFPLILSSISFLLWHAFSYCVSEFTNFGNFEKVGIRLEYEEKADKNFRSIVGMLVTHFLLTLTATVLILIYQDSVILCMVLIGALILTSYLTHKYWLSIYQTFFNRFLPNQNLFINIIFPWIGLALSFIIIGLGTYDISVKGKSVIKFSATEVSMYFENKMPNTINFFVIDKNNKVVIEKTISKDDFATTFLEISEGKENETNLVNIEESKRKFLYAKSKYEYNNKLDITEYLSEGTNHIVITFEIKSALKSSKHYKIVNQLNKQRNNKVLINKENITIEL</sequence>
<organism evidence="2 3">
    <name type="scientific">Brevibacillus brevis</name>
    <name type="common">Bacillus brevis</name>
    <dbReference type="NCBI Taxonomy" id="1393"/>
    <lineage>
        <taxon>Bacteria</taxon>
        <taxon>Bacillati</taxon>
        <taxon>Bacillota</taxon>
        <taxon>Bacilli</taxon>
        <taxon>Bacillales</taxon>
        <taxon>Paenibacillaceae</taxon>
        <taxon>Brevibacillus</taxon>
    </lineage>
</organism>
<evidence type="ECO:0000313" key="3">
    <source>
        <dbReference type="Proteomes" id="UP000036061"/>
    </source>
</evidence>
<evidence type="ECO:0000313" key="2">
    <source>
        <dbReference type="EMBL" id="AWX56939.1"/>
    </source>
</evidence>
<feature type="transmembrane region" description="Helical" evidence="1">
    <location>
        <begin position="110"/>
        <end position="130"/>
    </location>
</feature>
<gene>
    <name evidence="2" type="ORF">AB432_018630</name>
</gene>
<dbReference type="AlphaFoldDB" id="A0A2Z4MKK5"/>
<keyword evidence="1" id="KW-1133">Transmembrane helix</keyword>
<feature type="transmembrane region" description="Helical" evidence="1">
    <location>
        <begin position="17"/>
        <end position="38"/>
    </location>
</feature>
<name>A0A2Z4MKK5_BREBE</name>
<proteinExistence type="predicted"/>
<reference evidence="2 3" key="1">
    <citation type="journal article" date="2015" name="Genome Announc.">
        <title>Draft Genome Sequence of Brevibacillus brevis DZQ7, a Plant Growth-Promoting Rhizobacterium with Broad-Spectrum Antimicrobial Activity.</title>
        <authorList>
            <person name="Hou Q."/>
            <person name="Wang C."/>
            <person name="Hou X."/>
            <person name="Xia Z."/>
            <person name="Ye J."/>
            <person name="Liu K."/>
            <person name="Liu H."/>
            <person name="Wang J."/>
            <person name="Guo H."/>
            <person name="Yu X."/>
            <person name="Yang Y."/>
            <person name="Du B."/>
            <person name="Ding Y."/>
        </authorList>
    </citation>
    <scope>NUCLEOTIDE SEQUENCE [LARGE SCALE GENOMIC DNA]</scope>
    <source>
        <strain evidence="2 3">DZQ7</strain>
    </source>
</reference>
<dbReference type="RefSeq" id="WP_048033552.1">
    <property type="nucleotide sequence ID" value="NZ_CP030117.1"/>
</dbReference>
<protein>
    <submittedName>
        <fullName evidence="2">Uncharacterized protein</fullName>
    </submittedName>
</protein>